<name>A0A1H0P571_9ACTN</name>
<dbReference type="Pfam" id="PF01544">
    <property type="entry name" value="CorA"/>
    <property type="match status" value="1"/>
</dbReference>
<dbReference type="AlphaFoldDB" id="A0A1H0P571"/>
<evidence type="ECO:0000256" key="8">
    <source>
        <dbReference type="SAM" id="Phobius"/>
    </source>
</evidence>
<evidence type="ECO:0000256" key="5">
    <source>
        <dbReference type="ARBA" id="ARBA00022692"/>
    </source>
</evidence>
<organism evidence="9 10">
    <name type="scientific">Nakamurella panacisegetis</name>
    <dbReference type="NCBI Taxonomy" id="1090615"/>
    <lineage>
        <taxon>Bacteria</taxon>
        <taxon>Bacillati</taxon>
        <taxon>Actinomycetota</taxon>
        <taxon>Actinomycetes</taxon>
        <taxon>Nakamurellales</taxon>
        <taxon>Nakamurellaceae</taxon>
        <taxon>Nakamurella</taxon>
    </lineage>
</organism>
<comment type="similarity">
    <text evidence="2">Belongs to the CorA metal ion transporter (MIT) (TC 1.A.35) family.</text>
</comment>
<evidence type="ECO:0000256" key="3">
    <source>
        <dbReference type="ARBA" id="ARBA00022448"/>
    </source>
</evidence>
<dbReference type="SUPFAM" id="SSF143865">
    <property type="entry name" value="CorA soluble domain-like"/>
    <property type="match status" value="1"/>
</dbReference>
<dbReference type="InterPro" id="IPR045861">
    <property type="entry name" value="CorA_cytoplasmic_dom"/>
</dbReference>
<dbReference type="Gene3D" id="1.20.58.340">
    <property type="entry name" value="Magnesium transport protein CorA, transmembrane region"/>
    <property type="match status" value="2"/>
</dbReference>
<dbReference type="GO" id="GO:0000287">
    <property type="term" value="F:magnesium ion binding"/>
    <property type="evidence" value="ECO:0007669"/>
    <property type="project" value="TreeGrafter"/>
</dbReference>
<dbReference type="RefSeq" id="WP_090476467.1">
    <property type="nucleotide sequence ID" value="NZ_LT629710.1"/>
</dbReference>
<proteinExistence type="inferred from homology"/>
<evidence type="ECO:0000256" key="6">
    <source>
        <dbReference type="ARBA" id="ARBA00022989"/>
    </source>
</evidence>
<dbReference type="GO" id="GO:0015087">
    <property type="term" value="F:cobalt ion transmembrane transporter activity"/>
    <property type="evidence" value="ECO:0007669"/>
    <property type="project" value="TreeGrafter"/>
</dbReference>
<keyword evidence="10" id="KW-1185">Reference proteome</keyword>
<evidence type="ECO:0000313" key="10">
    <source>
        <dbReference type="Proteomes" id="UP000198741"/>
    </source>
</evidence>
<dbReference type="InterPro" id="IPR045863">
    <property type="entry name" value="CorA_TM1_TM2"/>
</dbReference>
<dbReference type="InterPro" id="IPR002523">
    <property type="entry name" value="MgTranspt_CorA/ZnTranspt_ZntB"/>
</dbReference>
<comment type="subcellular location">
    <subcellularLocation>
        <location evidence="1">Cell membrane</location>
        <topology evidence="1">Multi-pass membrane protein</topology>
    </subcellularLocation>
</comment>
<dbReference type="PANTHER" id="PTHR46494">
    <property type="entry name" value="CORA FAMILY METAL ION TRANSPORTER (EUROFUNG)"/>
    <property type="match status" value="1"/>
</dbReference>
<reference evidence="9 10" key="1">
    <citation type="submission" date="2016-10" db="EMBL/GenBank/DDBJ databases">
        <authorList>
            <person name="de Groot N.N."/>
        </authorList>
    </citation>
    <scope>NUCLEOTIDE SEQUENCE [LARGE SCALE GENOMIC DNA]</scope>
    <source>
        <strain evidence="10">P4-7,KCTC 19426,CECT 7604</strain>
    </source>
</reference>
<keyword evidence="5 8" id="KW-0812">Transmembrane</keyword>
<evidence type="ECO:0000256" key="7">
    <source>
        <dbReference type="ARBA" id="ARBA00023136"/>
    </source>
</evidence>
<dbReference type="SUPFAM" id="SSF144083">
    <property type="entry name" value="Magnesium transport protein CorA, transmembrane region"/>
    <property type="match status" value="1"/>
</dbReference>
<evidence type="ECO:0000256" key="1">
    <source>
        <dbReference type="ARBA" id="ARBA00004651"/>
    </source>
</evidence>
<sequence>MSGQAWNDNGFLEADDSAAQVRELLRTDPTSKAWLFLPRHETDALDQAATHLGIDALAIEDILGEREPMKLDWIDSTLVAVLRWVSFDVTTGELTALPVSVLAGPRAVIVLTDEEHCRELADVLRKRGPAILSDGIPAALHAVVDTVVDAITAVLLVMEDAVDKLSETLFDDRPLIKAEQLYAFRVRRALAHLRRVTTPMRDIAAGLANAAGRAAARHNTDDPEPTDDAERLLGLRSVREFSDVADHAEHAGQNADGLRDVISSMYETNLALADVHLNTVMKKLTGWAAIIAVPTLITGFMGMNVPYPGFQSEVGFLIAFVVMITAVLTLFVTLRRRDWI</sequence>
<dbReference type="STRING" id="1090615.SAMN04515671_2614"/>
<dbReference type="Proteomes" id="UP000198741">
    <property type="component" value="Chromosome I"/>
</dbReference>
<dbReference type="PANTHER" id="PTHR46494:SF1">
    <property type="entry name" value="CORA FAMILY METAL ION TRANSPORTER (EUROFUNG)"/>
    <property type="match status" value="1"/>
</dbReference>
<dbReference type="GO" id="GO:0050897">
    <property type="term" value="F:cobalt ion binding"/>
    <property type="evidence" value="ECO:0007669"/>
    <property type="project" value="TreeGrafter"/>
</dbReference>
<feature type="transmembrane region" description="Helical" evidence="8">
    <location>
        <begin position="284"/>
        <end position="302"/>
    </location>
</feature>
<protein>
    <submittedName>
        <fullName evidence="9">Magnesium transporter</fullName>
    </submittedName>
</protein>
<dbReference type="GO" id="GO:0005886">
    <property type="term" value="C:plasma membrane"/>
    <property type="evidence" value="ECO:0007669"/>
    <property type="project" value="UniProtKB-SubCell"/>
</dbReference>
<keyword evidence="3" id="KW-0813">Transport</keyword>
<keyword evidence="6 8" id="KW-1133">Transmembrane helix</keyword>
<feature type="transmembrane region" description="Helical" evidence="8">
    <location>
        <begin position="314"/>
        <end position="334"/>
    </location>
</feature>
<keyword evidence="4" id="KW-1003">Cell membrane</keyword>
<dbReference type="CDD" id="cd12822">
    <property type="entry name" value="TmCorA-like"/>
    <property type="match status" value="1"/>
</dbReference>
<dbReference type="OrthoDB" id="9803416at2"/>
<accession>A0A1H0P571</accession>
<evidence type="ECO:0000256" key="4">
    <source>
        <dbReference type="ARBA" id="ARBA00022475"/>
    </source>
</evidence>
<gene>
    <name evidence="9" type="ORF">SAMN04515671_2614</name>
</gene>
<dbReference type="EMBL" id="LT629710">
    <property type="protein sequence ID" value="SDO99830.1"/>
    <property type="molecule type" value="Genomic_DNA"/>
</dbReference>
<dbReference type="GO" id="GO:0015095">
    <property type="term" value="F:magnesium ion transmembrane transporter activity"/>
    <property type="evidence" value="ECO:0007669"/>
    <property type="project" value="TreeGrafter"/>
</dbReference>
<evidence type="ECO:0000313" key="9">
    <source>
        <dbReference type="EMBL" id="SDO99830.1"/>
    </source>
</evidence>
<dbReference type="Gene3D" id="3.30.460.20">
    <property type="entry name" value="CorA soluble domain-like"/>
    <property type="match status" value="1"/>
</dbReference>
<evidence type="ECO:0000256" key="2">
    <source>
        <dbReference type="ARBA" id="ARBA00009765"/>
    </source>
</evidence>
<keyword evidence="7 8" id="KW-0472">Membrane</keyword>